<organism evidence="1 2">
    <name type="scientific">Trichlorobacter thiogenes</name>
    <dbReference type="NCBI Taxonomy" id="115783"/>
    <lineage>
        <taxon>Bacteria</taxon>
        <taxon>Pseudomonadati</taxon>
        <taxon>Thermodesulfobacteriota</taxon>
        <taxon>Desulfuromonadia</taxon>
        <taxon>Geobacterales</taxon>
        <taxon>Geobacteraceae</taxon>
        <taxon>Trichlorobacter</taxon>
    </lineage>
</organism>
<reference evidence="2" key="1">
    <citation type="submission" date="2017-02" db="EMBL/GenBank/DDBJ databases">
        <authorList>
            <person name="Varghese N."/>
            <person name="Submissions S."/>
        </authorList>
    </citation>
    <scope>NUCLEOTIDE SEQUENCE [LARGE SCALE GENOMIC DNA]</scope>
    <source>
        <strain evidence="2">ATCC BAA-34</strain>
    </source>
</reference>
<dbReference type="Proteomes" id="UP000190102">
    <property type="component" value="Unassembled WGS sequence"/>
</dbReference>
<evidence type="ECO:0000313" key="2">
    <source>
        <dbReference type="Proteomes" id="UP000190102"/>
    </source>
</evidence>
<dbReference type="STRING" id="115783.SAMN02745119_01959"/>
<dbReference type="RefSeq" id="WP_139366743.1">
    <property type="nucleotide sequence ID" value="NZ_FUWR01000009.1"/>
</dbReference>
<gene>
    <name evidence="1" type="ORF">SAMN02745119_01959</name>
</gene>
<sequence>MNIQLRNRNALATAHLSGSGIEIGACHLPLASHHLNVRYLDNMTRDELINGVDYITEEQKRSIVHTDIIDDGESLSRSELHDESLDFIIANHFIQYCADPIKTILNHLTKLKIGGALYYAIPDKNNTFDKSRNNTTVLHLIDEYEGRTDPYDLTHYHDWVFHVDTITFQEDITNKAILLKSVRSGIHFHVWEAHTFIEFLSVVQALSGEFVVERFFPNNGNEFIVVIRKISRF</sequence>
<dbReference type="EMBL" id="FUWR01000009">
    <property type="protein sequence ID" value="SJZ89858.1"/>
    <property type="molecule type" value="Genomic_DNA"/>
</dbReference>
<dbReference type="Gene3D" id="3.40.50.150">
    <property type="entry name" value="Vaccinia Virus protein VP39"/>
    <property type="match status" value="1"/>
</dbReference>
<dbReference type="OrthoDB" id="5395564at2"/>
<dbReference type="SUPFAM" id="SSF53335">
    <property type="entry name" value="S-adenosyl-L-methionine-dependent methyltransferases"/>
    <property type="match status" value="1"/>
</dbReference>
<dbReference type="AlphaFoldDB" id="A0A1T4PGF4"/>
<proteinExistence type="predicted"/>
<dbReference type="InterPro" id="IPR029063">
    <property type="entry name" value="SAM-dependent_MTases_sf"/>
</dbReference>
<evidence type="ECO:0000313" key="1">
    <source>
        <dbReference type="EMBL" id="SJZ89858.1"/>
    </source>
</evidence>
<accession>A0A1T4PGF4</accession>
<protein>
    <recommendedName>
        <fullName evidence="3">Methyltransferase domain-containing protein</fullName>
    </recommendedName>
</protein>
<evidence type="ECO:0008006" key="3">
    <source>
        <dbReference type="Google" id="ProtNLM"/>
    </source>
</evidence>
<name>A0A1T4PGF4_9BACT</name>
<keyword evidence="2" id="KW-1185">Reference proteome</keyword>